<evidence type="ECO:0000256" key="1">
    <source>
        <dbReference type="SAM" id="Phobius"/>
    </source>
</evidence>
<evidence type="ECO:0000313" key="3">
    <source>
        <dbReference type="Proteomes" id="UP000288216"/>
    </source>
</evidence>
<name>A0A401P093_SCYTO</name>
<dbReference type="Proteomes" id="UP000288216">
    <property type="component" value="Unassembled WGS sequence"/>
</dbReference>
<sequence length="142" mass="16112">MDLTFNISNELVKSPYCSPSVFEQNSTIENHRSPEFLPGRVMLLTGMGLLVFFLFLIRRQVKTVEETYQVQGSGTIPKKSESQSEYLVSVHSSYSGDNIESMKKKIAIQDEMLKKLITLEIKLTELEKILISKYGNKTPVSC</sequence>
<gene>
    <name evidence="2" type="ORF">scyTo_0013585</name>
</gene>
<dbReference type="OMA" id="YSADNME"/>
<proteinExistence type="predicted"/>
<comment type="caution">
    <text evidence="2">The sequence shown here is derived from an EMBL/GenBank/DDBJ whole genome shotgun (WGS) entry which is preliminary data.</text>
</comment>
<keyword evidence="1" id="KW-0812">Transmembrane</keyword>
<protein>
    <submittedName>
        <fullName evidence="2">Uncharacterized protein</fullName>
    </submittedName>
</protein>
<keyword evidence="1" id="KW-1133">Transmembrane helix</keyword>
<keyword evidence="3" id="KW-1185">Reference proteome</keyword>
<dbReference type="OrthoDB" id="9942546at2759"/>
<feature type="transmembrane region" description="Helical" evidence="1">
    <location>
        <begin position="37"/>
        <end position="57"/>
    </location>
</feature>
<organism evidence="2 3">
    <name type="scientific">Scyliorhinus torazame</name>
    <name type="common">Cloudy catshark</name>
    <name type="synonym">Catulus torazame</name>
    <dbReference type="NCBI Taxonomy" id="75743"/>
    <lineage>
        <taxon>Eukaryota</taxon>
        <taxon>Metazoa</taxon>
        <taxon>Chordata</taxon>
        <taxon>Craniata</taxon>
        <taxon>Vertebrata</taxon>
        <taxon>Chondrichthyes</taxon>
        <taxon>Elasmobranchii</taxon>
        <taxon>Galeomorphii</taxon>
        <taxon>Galeoidea</taxon>
        <taxon>Carcharhiniformes</taxon>
        <taxon>Scyliorhinidae</taxon>
        <taxon>Scyliorhinus</taxon>
    </lineage>
</organism>
<dbReference type="EMBL" id="BFAA01007008">
    <property type="protein sequence ID" value="GCB66531.1"/>
    <property type="molecule type" value="Genomic_DNA"/>
</dbReference>
<accession>A0A401P093</accession>
<reference evidence="2 3" key="1">
    <citation type="journal article" date="2018" name="Nat. Ecol. Evol.">
        <title>Shark genomes provide insights into elasmobranch evolution and the origin of vertebrates.</title>
        <authorList>
            <person name="Hara Y"/>
            <person name="Yamaguchi K"/>
            <person name="Onimaru K"/>
            <person name="Kadota M"/>
            <person name="Koyanagi M"/>
            <person name="Keeley SD"/>
            <person name="Tatsumi K"/>
            <person name="Tanaka K"/>
            <person name="Motone F"/>
            <person name="Kageyama Y"/>
            <person name="Nozu R"/>
            <person name="Adachi N"/>
            <person name="Nishimura O"/>
            <person name="Nakagawa R"/>
            <person name="Tanegashima C"/>
            <person name="Kiyatake I"/>
            <person name="Matsumoto R"/>
            <person name="Murakumo K"/>
            <person name="Nishida K"/>
            <person name="Terakita A"/>
            <person name="Kuratani S"/>
            <person name="Sato K"/>
            <person name="Hyodo S Kuraku.S."/>
        </authorList>
    </citation>
    <scope>NUCLEOTIDE SEQUENCE [LARGE SCALE GENOMIC DNA]</scope>
</reference>
<dbReference type="AlphaFoldDB" id="A0A401P093"/>
<evidence type="ECO:0000313" key="2">
    <source>
        <dbReference type="EMBL" id="GCB66531.1"/>
    </source>
</evidence>
<keyword evidence="1" id="KW-0472">Membrane</keyword>